<dbReference type="PhylomeDB" id="A0A0G4HCN0"/>
<sequence length="222" mass="22943">MLRLYALVVAAACVPLAHGAFDKDLFADLKLGDLFKADAFDFSKIADVGKKGKKAKKCPCDKAVALVCDNIRESISGDINGPISGPLPCNGQSIEVDSVNLPMNLGNVPPGTNPTQSFVAIFNLTGCDALVDDLATNDFSAKIAIGNELSPATTVEIGENGQVIALLAGGWGAVEQVNLPAESSAYPLDLTATLEFDTADCDVLTATGTLTVSGINSVDVGR</sequence>
<accession>A0A0G4HCN0</accession>
<reference evidence="2" key="1">
    <citation type="submission" date="2014-11" db="EMBL/GenBank/DDBJ databases">
        <authorList>
            <person name="Otto D Thomas"/>
            <person name="Naeem Raeece"/>
        </authorList>
    </citation>
    <scope>NUCLEOTIDE SEQUENCE</scope>
</reference>
<dbReference type="EMBL" id="CDMZ01002297">
    <property type="protein sequence ID" value="CEM41726.1"/>
    <property type="molecule type" value="Genomic_DNA"/>
</dbReference>
<dbReference type="AlphaFoldDB" id="A0A0G4HCN0"/>
<proteinExistence type="predicted"/>
<feature type="signal peptide" evidence="1">
    <location>
        <begin position="1"/>
        <end position="19"/>
    </location>
</feature>
<dbReference type="VEuPathDB" id="CryptoDB:Cvel_26207"/>
<gene>
    <name evidence="2" type="ORF">Cvel_26207</name>
</gene>
<evidence type="ECO:0000256" key="1">
    <source>
        <dbReference type="SAM" id="SignalP"/>
    </source>
</evidence>
<feature type="chain" id="PRO_5005191225" evidence="1">
    <location>
        <begin position="20"/>
        <end position="222"/>
    </location>
</feature>
<organism evidence="2">
    <name type="scientific">Chromera velia CCMP2878</name>
    <dbReference type="NCBI Taxonomy" id="1169474"/>
    <lineage>
        <taxon>Eukaryota</taxon>
        <taxon>Sar</taxon>
        <taxon>Alveolata</taxon>
        <taxon>Colpodellida</taxon>
        <taxon>Chromeraceae</taxon>
        <taxon>Chromera</taxon>
    </lineage>
</organism>
<keyword evidence="1" id="KW-0732">Signal</keyword>
<protein>
    <submittedName>
        <fullName evidence="2">Uncharacterized protein</fullName>
    </submittedName>
</protein>
<name>A0A0G4HCN0_9ALVE</name>
<evidence type="ECO:0000313" key="2">
    <source>
        <dbReference type="EMBL" id="CEM41726.1"/>
    </source>
</evidence>